<comment type="caution">
    <text evidence="2">The sequence shown here is derived from an EMBL/GenBank/DDBJ whole genome shotgun (WGS) entry which is preliminary data.</text>
</comment>
<dbReference type="EMBL" id="JACHHT010000002">
    <property type="protein sequence ID" value="MBB6522369.1"/>
    <property type="molecule type" value="Genomic_DNA"/>
</dbReference>
<dbReference type="AlphaFoldDB" id="A0A7X0JUA7"/>
<organism evidence="2 3">
    <name type="scientific">Pseudoteredinibacter isoporae</name>
    <dbReference type="NCBI Taxonomy" id="570281"/>
    <lineage>
        <taxon>Bacteria</taxon>
        <taxon>Pseudomonadati</taxon>
        <taxon>Pseudomonadota</taxon>
        <taxon>Gammaproteobacteria</taxon>
        <taxon>Cellvibrionales</taxon>
        <taxon>Cellvibrionaceae</taxon>
        <taxon>Pseudoteredinibacter</taxon>
    </lineage>
</organism>
<keyword evidence="2" id="KW-0808">Transferase</keyword>
<evidence type="ECO:0000256" key="1">
    <source>
        <dbReference type="SAM" id="SignalP"/>
    </source>
</evidence>
<name>A0A7X0JUA7_9GAMM</name>
<gene>
    <name evidence="2" type="ORF">HNR48_002654</name>
</gene>
<sequence length="273" mass="30781">MLGTYSRILLAASTLLCLQSQMAFADATRPSPETLDYQILAEEKHDSRSFTQGWEIAGDFIYESSGGYGRSFIRKSEYPKATIALEKRLPANWFAEGLTVIGDRLYLLSWRQQKGLLLDTEELKPLAQFHYSGEGWGLCHMDNAIYMSNGSGTLQIFNTRFQKQGELSLPSSDNGRAWQNLNELECAKGLIWANIWQEKRVIAIDPQTGDVKFQLDLKALGSSMKSSDAVLNGIAYDDKQDAFWFTGKLWPKRYLLKLNFPEEAAPSAQKADQ</sequence>
<dbReference type="SUPFAM" id="SSF50969">
    <property type="entry name" value="YVTN repeat-like/Quinoprotein amine dehydrogenase"/>
    <property type="match status" value="1"/>
</dbReference>
<evidence type="ECO:0000313" key="3">
    <source>
        <dbReference type="Proteomes" id="UP000528457"/>
    </source>
</evidence>
<dbReference type="PANTHER" id="PTHR31270">
    <property type="entry name" value="GLUTAMINYL-PEPTIDE CYCLOTRANSFERASE"/>
    <property type="match status" value="1"/>
</dbReference>
<accession>A0A7X0JUA7</accession>
<dbReference type="InterPro" id="IPR011044">
    <property type="entry name" value="Quino_amine_DH_bsu"/>
</dbReference>
<dbReference type="GO" id="GO:0016603">
    <property type="term" value="F:glutaminyl-peptide cyclotransferase activity"/>
    <property type="evidence" value="ECO:0007669"/>
    <property type="project" value="InterPro"/>
</dbReference>
<dbReference type="InParanoid" id="A0A7X0JUA7"/>
<dbReference type="RefSeq" id="WP_166846031.1">
    <property type="nucleotide sequence ID" value="NZ_JAAONY010000002.1"/>
</dbReference>
<keyword evidence="3" id="KW-1185">Reference proteome</keyword>
<feature type="signal peptide" evidence="1">
    <location>
        <begin position="1"/>
        <end position="25"/>
    </location>
</feature>
<keyword evidence="1" id="KW-0732">Signal</keyword>
<evidence type="ECO:0000313" key="2">
    <source>
        <dbReference type="EMBL" id="MBB6522369.1"/>
    </source>
</evidence>
<dbReference type="InterPro" id="IPR007788">
    <property type="entry name" value="QCT"/>
</dbReference>
<feature type="chain" id="PRO_5030679647" evidence="1">
    <location>
        <begin position="26"/>
        <end position="273"/>
    </location>
</feature>
<reference evidence="2 3" key="1">
    <citation type="submission" date="2020-08" db="EMBL/GenBank/DDBJ databases">
        <title>Genomic Encyclopedia of Type Strains, Phase IV (KMG-IV): sequencing the most valuable type-strain genomes for metagenomic binning, comparative biology and taxonomic classification.</title>
        <authorList>
            <person name="Goeker M."/>
        </authorList>
    </citation>
    <scope>NUCLEOTIDE SEQUENCE [LARGE SCALE GENOMIC DNA]</scope>
    <source>
        <strain evidence="2 3">DSM 22368</strain>
    </source>
</reference>
<dbReference type="Pfam" id="PF05096">
    <property type="entry name" value="Glu_cyclase_2"/>
    <property type="match status" value="1"/>
</dbReference>
<dbReference type="Proteomes" id="UP000528457">
    <property type="component" value="Unassembled WGS sequence"/>
</dbReference>
<proteinExistence type="predicted"/>
<dbReference type="PANTHER" id="PTHR31270:SF1">
    <property type="entry name" value="GLUTAMINYL-PEPTIDE CYCLOTRANSFERASE"/>
    <property type="match status" value="1"/>
</dbReference>
<protein>
    <submittedName>
        <fullName evidence="2">Glutamine cyclotransferase</fullName>
    </submittedName>
</protein>